<keyword evidence="2" id="KW-1185">Reference proteome</keyword>
<evidence type="ECO:0000313" key="1">
    <source>
        <dbReference type="EMBL" id="SEQ13407.1"/>
    </source>
</evidence>
<dbReference type="Gene3D" id="2.40.10.200">
    <property type="entry name" value="STY4665 C-terminal domain-like"/>
    <property type="match status" value="1"/>
</dbReference>
<accession>A0A1H9DJB0</accession>
<organism evidence="1 2">
    <name type="scientific">Rosenbergiella nectarea</name>
    <dbReference type="NCBI Taxonomy" id="988801"/>
    <lineage>
        <taxon>Bacteria</taxon>
        <taxon>Pseudomonadati</taxon>
        <taxon>Pseudomonadota</taxon>
        <taxon>Gammaproteobacteria</taxon>
        <taxon>Enterobacterales</taxon>
        <taxon>Erwiniaceae</taxon>
        <taxon>Rosenbergiella</taxon>
    </lineage>
</organism>
<protein>
    <submittedName>
        <fullName evidence="1">Uncharacterized protein</fullName>
    </submittedName>
</protein>
<gene>
    <name evidence="1" type="ORF">SAMN05216522_101301</name>
</gene>
<proteinExistence type="predicted"/>
<dbReference type="AlphaFoldDB" id="A0A1H9DJB0"/>
<evidence type="ECO:0000313" key="2">
    <source>
        <dbReference type="Proteomes" id="UP000242515"/>
    </source>
</evidence>
<name>A0A1H9DJB0_9GAMM</name>
<dbReference type="EMBL" id="FOGC01000001">
    <property type="protein sequence ID" value="SEQ13407.1"/>
    <property type="molecule type" value="Genomic_DNA"/>
</dbReference>
<dbReference type="Proteomes" id="UP000242515">
    <property type="component" value="Unassembled WGS sequence"/>
</dbReference>
<sequence>MYTCQLYQNEQREGRFEKLSGYLVLASKIFPGNNNPGDNPLLIVL</sequence>
<dbReference type="STRING" id="988801.SAMN05216522_101301"/>
<reference evidence="2" key="1">
    <citation type="submission" date="2016-10" db="EMBL/GenBank/DDBJ databases">
        <authorList>
            <person name="Varghese N."/>
            <person name="Submissions S."/>
        </authorList>
    </citation>
    <scope>NUCLEOTIDE SEQUENCE [LARGE SCALE GENOMIC DNA]</scope>
    <source>
        <strain evidence="2">8N4</strain>
    </source>
</reference>